<proteinExistence type="inferred from homology"/>
<dbReference type="PANTHER" id="PTHR22754:SF32">
    <property type="entry name" value="DISCO-INTERACTING PROTEIN 2"/>
    <property type="match status" value="1"/>
</dbReference>
<evidence type="ECO:0000256" key="4">
    <source>
        <dbReference type="ARBA" id="ARBA00023098"/>
    </source>
</evidence>
<feature type="domain" description="AMP-binding enzyme C-terminal" evidence="6">
    <location>
        <begin position="463"/>
        <end position="564"/>
    </location>
</feature>
<gene>
    <name evidence="7" type="ORF">PCC79_08175</name>
</gene>
<evidence type="ECO:0000256" key="2">
    <source>
        <dbReference type="ARBA" id="ARBA00022598"/>
    </source>
</evidence>
<evidence type="ECO:0000313" key="8">
    <source>
        <dbReference type="Proteomes" id="UP001434337"/>
    </source>
</evidence>
<accession>A0ABZ3CF66</accession>
<protein>
    <submittedName>
        <fullName evidence="7">Fatty acyl-AMP ligase</fullName>
    </submittedName>
</protein>
<dbReference type="SUPFAM" id="SSF56801">
    <property type="entry name" value="Acetyl-CoA synthetase-like"/>
    <property type="match status" value="1"/>
</dbReference>
<dbReference type="CDD" id="cd05931">
    <property type="entry name" value="FAAL"/>
    <property type="match status" value="1"/>
</dbReference>
<dbReference type="InterPro" id="IPR042099">
    <property type="entry name" value="ANL_N_sf"/>
</dbReference>
<dbReference type="InterPro" id="IPR040097">
    <property type="entry name" value="FAAL/FAAC"/>
</dbReference>
<evidence type="ECO:0000313" key="7">
    <source>
        <dbReference type="EMBL" id="WZX00143.1"/>
    </source>
</evidence>
<sequence length="594" mass="62929">MNHPESNPVHTFLDSAREQFLTDPRRATYRALGPDDPAAPLGIGVQHLPDGDLDTRARALAVRLRTRARVGDRALILCEPGLGYITAFFACLYAGVVAVPAYPPVGATAHRLGRIEAVSRDCAASVMIVDDATDAEMAAHADSGAAALPRFSVAAIDTADASSWRRPPIVGADLAFLQYSSGSTGTPKGVMVTHRNLLAQTAVVNDRFLNGVDEAWETFTWLPPYHDMGLIGSLLTFAVSRSSATLMTPMAFLKRPLRWLEAVTAIRARLTGAPNFALDLCVRKATPEAIARLDLSSLDVLFSGAEPVRADTLERFAETFGPAGFDPAALLPCYGLAEGTLAVTAKPRPGPSRTLTASRAGLLAGESRAPECAEDERRLVSCGRAMEGHTVRIVDPAEGAELAPGLVGEIQVAGPSVTDGYFGQPELTAETFLPDADGTVWLRTGDLGYLDAGELVVVGRRKDLLIVNGRNHHPHDLEDAIVASHPGVRPGGVAAFALEESEDVGLVVEVEGRITDEDASAIDRGIREVLGGEHGVAPAELVLVRPGTVPKTSSGKVQRSACRAALSQGLLDGRIRWRFGGRSPRPELAGAVRS</sequence>
<dbReference type="PROSITE" id="PS00455">
    <property type="entry name" value="AMP_BINDING"/>
    <property type="match status" value="1"/>
</dbReference>
<dbReference type="Gene3D" id="3.40.50.12780">
    <property type="entry name" value="N-terminal domain of ligase-like"/>
    <property type="match status" value="1"/>
</dbReference>
<dbReference type="PANTHER" id="PTHR22754">
    <property type="entry name" value="DISCO-INTERACTING PROTEIN 2 DIP2 -RELATED"/>
    <property type="match status" value="1"/>
</dbReference>
<keyword evidence="3" id="KW-0276">Fatty acid metabolism</keyword>
<dbReference type="RefSeq" id="WP_342373523.1">
    <property type="nucleotide sequence ID" value="NZ_CP115965.1"/>
</dbReference>
<dbReference type="Pfam" id="PF00501">
    <property type="entry name" value="AMP-binding"/>
    <property type="match status" value="1"/>
</dbReference>
<keyword evidence="4" id="KW-0443">Lipid metabolism</keyword>
<dbReference type="Gene3D" id="3.30.300.30">
    <property type="match status" value="1"/>
</dbReference>
<evidence type="ECO:0000259" key="6">
    <source>
        <dbReference type="Pfam" id="PF23024"/>
    </source>
</evidence>
<dbReference type="InterPro" id="IPR000873">
    <property type="entry name" value="AMP-dep_synth/lig_dom"/>
</dbReference>
<feature type="domain" description="AMP-dependent synthetase/ligase" evidence="5">
    <location>
        <begin position="51"/>
        <end position="422"/>
    </location>
</feature>
<dbReference type="InterPro" id="IPR045851">
    <property type="entry name" value="AMP-bd_C_sf"/>
</dbReference>
<dbReference type="EMBL" id="CP115965">
    <property type="protein sequence ID" value="WZX00143.1"/>
    <property type="molecule type" value="Genomic_DNA"/>
</dbReference>
<dbReference type="GO" id="GO:0016874">
    <property type="term" value="F:ligase activity"/>
    <property type="evidence" value="ECO:0007669"/>
    <property type="project" value="UniProtKB-KW"/>
</dbReference>
<evidence type="ECO:0000259" key="5">
    <source>
        <dbReference type="Pfam" id="PF00501"/>
    </source>
</evidence>
<name>A0ABZ3CF66_9ACTN</name>
<evidence type="ECO:0000256" key="1">
    <source>
        <dbReference type="ARBA" id="ARBA00006432"/>
    </source>
</evidence>
<reference evidence="7 8" key="1">
    <citation type="journal article" date="2023" name="Environ Microbiome">
        <title>A coral-associated actinobacterium mitigates coral bleaching under heat stress.</title>
        <authorList>
            <person name="Li J."/>
            <person name="Zou Y."/>
            <person name="Li Q."/>
            <person name="Zhang J."/>
            <person name="Bourne D.G."/>
            <person name="Lyu Y."/>
            <person name="Liu C."/>
            <person name="Zhang S."/>
        </authorList>
    </citation>
    <scope>NUCLEOTIDE SEQUENCE [LARGE SCALE GENOMIC DNA]</scope>
    <source>
        <strain evidence="7 8">SCSIO 13291</strain>
    </source>
</reference>
<keyword evidence="2 7" id="KW-0436">Ligase</keyword>
<dbReference type="Proteomes" id="UP001434337">
    <property type="component" value="Chromosome"/>
</dbReference>
<keyword evidence="8" id="KW-1185">Reference proteome</keyword>
<dbReference type="Pfam" id="PF23024">
    <property type="entry name" value="AMP-dom_DIP2-like"/>
    <property type="match status" value="1"/>
</dbReference>
<dbReference type="InterPro" id="IPR020845">
    <property type="entry name" value="AMP-binding_CS"/>
</dbReference>
<organism evidence="7 8">
    <name type="scientific">Propioniciclava soli</name>
    <dbReference type="NCBI Taxonomy" id="2775081"/>
    <lineage>
        <taxon>Bacteria</taxon>
        <taxon>Bacillati</taxon>
        <taxon>Actinomycetota</taxon>
        <taxon>Actinomycetes</taxon>
        <taxon>Propionibacteriales</taxon>
        <taxon>Propionibacteriaceae</taxon>
        <taxon>Propioniciclava</taxon>
    </lineage>
</organism>
<evidence type="ECO:0000256" key="3">
    <source>
        <dbReference type="ARBA" id="ARBA00022832"/>
    </source>
</evidence>
<dbReference type="InterPro" id="IPR025110">
    <property type="entry name" value="AMP-bd_C"/>
</dbReference>
<comment type="similarity">
    <text evidence="1">Belongs to the ATP-dependent AMP-binding enzyme family.</text>
</comment>